<dbReference type="Proteomes" id="UP000614996">
    <property type="component" value="Unassembled WGS sequence"/>
</dbReference>
<reference evidence="2" key="1">
    <citation type="journal article" date="2021" name="Int. J. Syst. Evol. Microbiol.">
        <title>Actinocatenispora comari sp. nov., an endophytic actinomycete isolated from aerial parts of Comarum salesowianum.</title>
        <authorList>
            <person name="Oyunbileg N."/>
            <person name="Iizaka Y."/>
            <person name="Hamada M."/>
            <person name="Davaapurev B.O."/>
            <person name="Fukumoto A."/>
            <person name="Tsetseg B."/>
            <person name="Kato F."/>
            <person name="Tamura T."/>
            <person name="Batkhuu J."/>
            <person name="Anzai Y."/>
        </authorList>
    </citation>
    <scope>NUCLEOTIDE SEQUENCE [LARGE SCALE GENOMIC DNA]</scope>
    <source>
        <strain evidence="2">NUM-2625</strain>
    </source>
</reference>
<organism evidence="1 2">
    <name type="scientific">Actinocatenispora comari</name>
    <dbReference type="NCBI Taxonomy" id="2807577"/>
    <lineage>
        <taxon>Bacteria</taxon>
        <taxon>Bacillati</taxon>
        <taxon>Actinomycetota</taxon>
        <taxon>Actinomycetes</taxon>
        <taxon>Micromonosporales</taxon>
        <taxon>Micromonosporaceae</taxon>
        <taxon>Actinocatenispora</taxon>
    </lineage>
</organism>
<dbReference type="AlphaFoldDB" id="A0A8J4ENL3"/>
<sequence>MTAPAHCPAWCRREHDTADDYAHVGFTVHMSESATVPLRSDEAQHEARVTTEQVEFPSGVRLPANVYVSADMGDAFDAASCRNLAAALLYAAEAADRTPCTPTEQCTACAGEGQCQTCGDAGVVLAVAVVA</sequence>
<name>A0A8J4ENL3_9ACTN</name>
<dbReference type="EMBL" id="BOPO01000110">
    <property type="protein sequence ID" value="GIL29948.1"/>
    <property type="molecule type" value="Genomic_DNA"/>
</dbReference>
<dbReference type="InterPro" id="IPR054202">
    <property type="entry name" value="DUF6907"/>
</dbReference>
<comment type="caution">
    <text evidence="1">The sequence shown here is derived from an EMBL/GenBank/DDBJ whole genome shotgun (WGS) entry which is preliminary data.</text>
</comment>
<keyword evidence="2" id="KW-1185">Reference proteome</keyword>
<dbReference type="Pfam" id="PF21848">
    <property type="entry name" value="DUF6907"/>
    <property type="match status" value="1"/>
</dbReference>
<evidence type="ECO:0000313" key="1">
    <source>
        <dbReference type="EMBL" id="GIL29948.1"/>
    </source>
</evidence>
<accession>A0A8J4ENL3</accession>
<dbReference type="RefSeq" id="WP_207127598.1">
    <property type="nucleotide sequence ID" value="NZ_BOPO01000110.1"/>
</dbReference>
<evidence type="ECO:0000313" key="2">
    <source>
        <dbReference type="Proteomes" id="UP000614996"/>
    </source>
</evidence>
<gene>
    <name evidence="1" type="ORF">NUM_52020</name>
</gene>
<protein>
    <submittedName>
        <fullName evidence="1">Uncharacterized protein</fullName>
    </submittedName>
</protein>
<proteinExistence type="predicted"/>